<dbReference type="GO" id="GO:0008643">
    <property type="term" value="P:carbohydrate transport"/>
    <property type="evidence" value="ECO:0007669"/>
    <property type="project" value="InterPro"/>
</dbReference>
<dbReference type="PANTHER" id="PTHR11328:SF24">
    <property type="entry name" value="MAJOR FACILITATOR SUPERFAMILY (MFS) PROFILE DOMAIN-CONTAINING PROTEIN"/>
    <property type="match status" value="1"/>
</dbReference>
<keyword evidence="2" id="KW-1133">Transmembrane helix</keyword>
<dbReference type="PANTHER" id="PTHR11328">
    <property type="entry name" value="MAJOR FACILITATOR SUPERFAMILY DOMAIN-CONTAINING PROTEIN"/>
    <property type="match status" value="1"/>
</dbReference>
<dbReference type="SUPFAM" id="SSF103473">
    <property type="entry name" value="MFS general substrate transporter"/>
    <property type="match status" value="1"/>
</dbReference>
<evidence type="ECO:0000256" key="1">
    <source>
        <dbReference type="ARBA" id="ARBA00009617"/>
    </source>
</evidence>
<comment type="caution">
    <text evidence="3">The sequence shown here is derived from an EMBL/GenBank/DDBJ whole genome shotgun (WGS) entry which is preliminary data.</text>
</comment>
<evidence type="ECO:0000256" key="2">
    <source>
        <dbReference type="SAM" id="Phobius"/>
    </source>
</evidence>
<feature type="transmembrane region" description="Helical" evidence="2">
    <location>
        <begin position="266"/>
        <end position="286"/>
    </location>
</feature>
<dbReference type="GeneID" id="78528756"/>
<feature type="transmembrane region" description="Helical" evidence="2">
    <location>
        <begin position="183"/>
        <end position="204"/>
    </location>
</feature>
<dbReference type="AlphaFoldDB" id="A0A0C9N384"/>
<feature type="transmembrane region" description="Helical" evidence="2">
    <location>
        <begin position="40"/>
        <end position="65"/>
    </location>
</feature>
<dbReference type="RefSeq" id="WP_007404985.1">
    <property type="nucleotide sequence ID" value="NZ_BBJS01000030.1"/>
</dbReference>
<reference evidence="3 4" key="1">
    <citation type="submission" date="2014-08" db="EMBL/GenBank/DDBJ databases">
        <title>Whole genome shotgun sequence of Sphingomonas paucimobilis NBRC 13935.</title>
        <authorList>
            <person name="Hosoyama A."/>
            <person name="Hashimoto M."/>
            <person name="Hosoyama Y."/>
            <person name="Noguchi M."/>
            <person name="Uohara A."/>
            <person name="Ohji S."/>
            <person name="Katano-Makiyama Y."/>
            <person name="Ichikawa N."/>
            <person name="Kimura A."/>
            <person name="Yamazoe A."/>
            <person name="Fujita N."/>
        </authorList>
    </citation>
    <scope>NUCLEOTIDE SEQUENCE [LARGE SCALE GENOMIC DNA]</scope>
    <source>
        <strain evidence="3 4">NBRC 13935</strain>
    </source>
</reference>
<dbReference type="EMBL" id="BBJS01000030">
    <property type="protein sequence ID" value="GAN14079.1"/>
    <property type="molecule type" value="Genomic_DNA"/>
</dbReference>
<comment type="similarity">
    <text evidence="1">Belongs to the sodium:galactoside symporter (TC 2.A.2) family.</text>
</comment>
<sequence>MAIPGSDTPPLQSHSLAIQLGYSVANLGKSVVWTSFESIMLFYMVSIAGFGPLMAGMLLAVSLLWDAAFDLAIARWTDYRGAANGLAKLVLAGAPLCGIGFWLIFVLPSSWAVAVAIIACRIGYSLCDVGHNTLLIRVSRAPGDAARVSGFRLLFSASGVALLALASGFSLSLAEPMAQRQSLAAAALIGAGLYVGTLFIALWATHGLTPPSAGAGHSRSRQPLRSYGRNRPFRQLLCLIAVQAAMAPLFQRALPFYGAAVRDDPGWAGPALLTISLAQSLVLPGWMAVSRRCSSRSIAMAAHGVAILAMAGLTIAPTGYFDLPMLALFGAAMGGMNLAIWALLTETVHRSMAAGASAEATPVGLFLAVLKSAAALGNMLFAGIVAAGPISVPGVDTALLPLSATTLPIVGCFVALGMLALWRKAPSSDVKRLRPV</sequence>
<name>A0A0C9N384_SPHPI</name>
<dbReference type="GO" id="GO:0015293">
    <property type="term" value="F:symporter activity"/>
    <property type="evidence" value="ECO:0007669"/>
    <property type="project" value="InterPro"/>
</dbReference>
<keyword evidence="4" id="KW-1185">Reference proteome</keyword>
<dbReference type="Pfam" id="PF13347">
    <property type="entry name" value="MFS_2"/>
    <property type="match status" value="1"/>
</dbReference>
<dbReference type="GO" id="GO:0005886">
    <property type="term" value="C:plasma membrane"/>
    <property type="evidence" value="ECO:0007669"/>
    <property type="project" value="TreeGrafter"/>
</dbReference>
<evidence type="ECO:0000313" key="4">
    <source>
        <dbReference type="Proteomes" id="UP000032025"/>
    </source>
</evidence>
<proteinExistence type="inferred from homology"/>
<dbReference type="Gene3D" id="1.20.1250.20">
    <property type="entry name" value="MFS general substrate transporter like domains"/>
    <property type="match status" value="1"/>
</dbReference>
<feature type="transmembrane region" description="Helical" evidence="2">
    <location>
        <begin position="365"/>
        <end position="387"/>
    </location>
</feature>
<keyword evidence="2" id="KW-0472">Membrane</keyword>
<feature type="transmembrane region" description="Helical" evidence="2">
    <location>
        <begin position="151"/>
        <end position="171"/>
    </location>
</feature>
<dbReference type="InterPro" id="IPR039672">
    <property type="entry name" value="MFS_2"/>
</dbReference>
<gene>
    <name evidence="3" type="ORF">SP6_30_02200</name>
</gene>
<feature type="transmembrane region" description="Helical" evidence="2">
    <location>
        <begin position="326"/>
        <end position="344"/>
    </location>
</feature>
<accession>A0A0C9N384</accession>
<keyword evidence="2" id="KW-0812">Transmembrane</keyword>
<feature type="transmembrane region" description="Helical" evidence="2">
    <location>
        <begin position="298"/>
        <end position="320"/>
    </location>
</feature>
<dbReference type="InterPro" id="IPR036259">
    <property type="entry name" value="MFS_trans_sf"/>
</dbReference>
<protein>
    <submittedName>
        <fullName evidence="3">DNA, contig: SP630</fullName>
    </submittedName>
</protein>
<dbReference type="Proteomes" id="UP000032025">
    <property type="component" value="Unassembled WGS sequence"/>
</dbReference>
<organism evidence="3 4">
    <name type="scientific">Sphingomonas paucimobilis NBRC 13935</name>
    <dbReference type="NCBI Taxonomy" id="1219050"/>
    <lineage>
        <taxon>Bacteria</taxon>
        <taxon>Pseudomonadati</taxon>
        <taxon>Pseudomonadota</taxon>
        <taxon>Alphaproteobacteria</taxon>
        <taxon>Sphingomonadales</taxon>
        <taxon>Sphingomonadaceae</taxon>
        <taxon>Sphingomonas</taxon>
    </lineage>
</organism>
<feature type="transmembrane region" description="Helical" evidence="2">
    <location>
        <begin position="86"/>
        <end position="105"/>
    </location>
</feature>
<feature type="transmembrane region" description="Helical" evidence="2">
    <location>
        <begin position="399"/>
        <end position="422"/>
    </location>
</feature>
<evidence type="ECO:0000313" key="3">
    <source>
        <dbReference type="EMBL" id="GAN14079.1"/>
    </source>
</evidence>